<sequence>MNIDFTTQGTCSKRIEAEVENGIVKEVRFTGGCNGNLQGICALVKGMPVDEVIRKLEGIRCGSRPTSCPDQLCRALRSLQV</sequence>
<gene>
    <name evidence="7" type="ORF">DW921_03520</name>
</gene>
<dbReference type="RefSeq" id="WP_118400031.1">
    <property type="nucleotide sequence ID" value="NZ_CABJGD010000005.1"/>
</dbReference>
<comment type="catalytic activity">
    <reaction evidence="5">
        <text>a 2'-deoxyribonucleoside 5'-diphosphate + [thioredoxin]-disulfide + H2O = a ribonucleoside 5'-diphosphate + [thioredoxin]-dithiol</text>
        <dbReference type="Rhea" id="RHEA:23252"/>
        <dbReference type="Rhea" id="RHEA-COMP:10698"/>
        <dbReference type="Rhea" id="RHEA-COMP:10700"/>
        <dbReference type="ChEBI" id="CHEBI:15377"/>
        <dbReference type="ChEBI" id="CHEBI:29950"/>
        <dbReference type="ChEBI" id="CHEBI:50058"/>
        <dbReference type="ChEBI" id="CHEBI:57930"/>
        <dbReference type="ChEBI" id="CHEBI:73316"/>
        <dbReference type="EC" id="1.17.4.1"/>
    </reaction>
</comment>
<evidence type="ECO:0000256" key="1">
    <source>
        <dbReference type="ARBA" id="ARBA00007405"/>
    </source>
</evidence>
<feature type="domain" description="TSCPD" evidence="6">
    <location>
        <begin position="5"/>
        <end position="78"/>
    </location>
</feature>
<comment type="similarity">
    <text evidence="1">Belongs to the ribonucleoside diphosphate reductase class-2 family.</text>
</comment>
<evidence type="ECO:0000256" key="4">
    <source>
        <dbReference type="ARBA" id="ARBA00022741"/>
    </source>
</evidence>
<keyword evidence="4" id="KW-0547">Nucleotide-binding</keyword>
<keyword evidence="3" id="KW-0237">DNA synthesis</keyword>
<dbReference type="InterPro" id="IPR024434">
    <property type="entry name" value="TSCPD_dom"/>
</dbReference>
<evidence type="ECO:0000313" key="8">
    <source>
        <dbReference type="Proteomes" id="UP000283855"/>
    </source>
</evidence>
<evidence type="ECO:0000313" key="7">
    <source>
        <dbReference type="EMBL" id="RHA77705.1"/>
    </source>
</evidence>
<proteinExistence type="inferred from homology"/>
<dbReference type="GO" id="GO:0004748">
    <property type="term" value="F:ribonucleoside-diphosphate reductase activity, thioredoxin disulfide as acceptor"/>
    <property type="evidence" value="ECO:0007669"/>
    <property type="project" value="UniProtKB-EC"/>
</dbReference>
<accession>A0A413T306</accession>
<reference evidence="7 8" key="1">
    <citation type="submission" date="2018-08" db="EMBL/GenBank/DDBJ databases">
        <title>A genome reference for cultivated species of the human gut microbiota.</title>
        <authorList>
            <person name="Zou Y."/>
            <person name="Xue W."/>
            <person name="Luo G."/>
        </authorList>
    </citation>
    <scope>NUCLEOTIDE SEQUENCE [LARGE SCALE GENOMIC DNA]</scope>
    <source>
        <strain evidence="7 8">AM42-38</strain>
    </source>
</reference>
<dbReference type="Proteomes" id="UP000283855">
    <property type="component" value="Unassembled WGS sequence"/>
</dbReference>
<dbReference type="NCBIfam" id="TIGR03905">
    <property type="entry name" value="TIGR03905_4_Cys"/>
    <property type="match status" value="1"/>
</dbReference>
<dbReference type="GO" id="GO:0071897">
    <property type="term" value="P:DNA biosynthetic process"/>
    <property type="evidence" value="ECO:0007669"/>
    <property type="project" value="UniProtKB-KW"/>
</dbReference>
<dbReference type="Pfam" id="PF12637">
    <property type="entry name" value="TSCPD"/>
    <property type="match status" value="1"/>
</dbReference>
<evidence type="ECO:0000259" key="6">
    <source>
        <dbReference type="Pfam" id="PF12637"/>
    </source>
</evidence>
<dbReference type="InterPro" id="IPR023806">
    <property type="entry name" value="CHP03905"/>
</dbReference>
<dbReference type="GO" id="GO:0000166">
    <property type="term" value="F:nucleotide binding"/>
    <property type="evidence" value="ECO:0007669"/>
    <property type="project" value="UniProtKB-KW"/>
</dbReference>
<dbReference type="AlphaFoldDB" id="A0A413T306"/>
<protein>
    <recommendedName>
        <fullName evidence="2">ribonucleoside-diphosphate reductase</fullName>
        <ecNumber evidence="2">1.17.4.1</ecNumber>
    </recommendedName>
</protein>
<dbReference type="EC" id="1.17.4.1" evidence="2"/>
<dbReference type="EMBL" id="QSFT01000005">
    <property type="protein sequence ID" value="RHA77705.1"/>
    <property type="molecule type" value="Genomic_DNA"/>
</dbReference>
<evidence type="ECO:0000256" key="5">
    <source>
        <dbReference type="ARBA" id="ARBA00047754"/>
    </source>
</evidence>
<organism evidence="7 8">
    <name type="scientific">Phocaeicola coprophilus</name>
    <dbReference type="NCBI Taxonomy" id="387090"/>
    <lineage>
        <taxon>Bacteria</taxon>
        <taxon>Pseudomonadati</taxon>
        <taxon>Bacteroidota</taxon>
        <taxon>Bacteroidia</taxon>
        <taxon>Bacteroidales</taxon>
        <taxon>Bacteroidaceae</taxon>
        <taxon>Phocaeicola</taxon>
    </lineage>
</organism>
<evidence type="ECO:0000256" key="2">
    <source>
        <dbReference type="ARBA" id="ARBA00012274"/>
    </source>
</evidence>
<name>A0A413T306_9BACT</name>
<comment type="caution">
    <text evidence="7">The sequence shown here is derived from an EMBL/GenBank/DDBJ whole genome shotgun (WGS) entry which is preliminary data.</text>
</comment>
<evidence type="ECO:0000256" key="3">
    <source>
        <dbReference type="ARBA" id="ARBA00022634"/>
    </source>
</evidence>